<dbReference type="EMBL" id="UGYO01000001">
    <property type="protein sequence ID" value="SUI57470.1"/>
    <property type="molecule type" value="Genomic_DNA"/>
</dbReference>
<name>A0A2T3GXJ3_9GAMM</name>
<dbReference type="RefSeq" id="WP_028781134.1">
    <property type="nucleotide sequence ID" value="NZ_AP024609.1"/>
</dbReference>
<organism evidence="2 3">
    <name type="scientific">Shewanella algae</name>
    <dbReference type="NCBI Taxonomy" id="38313"/>
    <lineage>
        <taxon>Bacteria</taxon>
        <taxon>Pseudomonadati</taxon>
        <taxon>Pseudomonadota</taxon>
        <taxon>Gammaproteobacteria</taxon>
        <taxon>Alteromonadales</taxon>
        <taxon>Shewanellaceae</taxon>
        <taxon>Shewanella</taxon>
    </lineage>
</organism>
<dbReference type="STRING" id="38313.GCA_000947195_00317"/>
<accession>A0A2T3GXJ3</accession>
<protein>
    <submittedName>
        <fullName evidence="2">Rho-binding antiterminator</fullName>
    </submittedName>
    <submittedName>
        <fullName evidence="1">Transcriptional antiterminator</fullName>
    </submittedName>
</protein>
<dbReference type="GeneID" id="93807403"/>
<reference evidence="2 3" key="1">
    <citation type="submission" date="2018-06" db="EMBL/GenBank/DDBJ databases">
        <authorList>
            <consortium name="Pathogen Informatics"/>
            <person name="Doyle S."/>
        </authorList>
    </citation>
    <scope>NUCLEOTIDE SEQUENCE [LARGE SCALE GENOMIC DNA]</scope>
    <source>
        <strain evidence="2 3">NCTC10738</strain>
    </source>
</reference>
<accession>A0A379ZAJ3</accession>
<reference evidence="1" key="2">
    <citation type="submission" date="2021-05" db="EMBL/GenBank/DDBJ databases">
        <title>Molecular characterization for Shewanella algae harboring chromosomal blaOXA-55-like strains isolated from clinical and environment sample.</title>
        <authorList>
            <person name="Ohama Y."/>
            <person name="Aoki K."/>
            <person name="Harada S."/>
            <person name="Moriya K."/>
            <person name="Ishii Y."/>
            <person name="Tateda K."/>
        </authorList>
    </citation>
    <scope>NUCLEOTIDE SEQUENCE</scope>
    <source>
        <strain evidence="1">TUM17379</strain>
    </source>
</reference>
<evidence type="ECO:0000313" key="3">
    <source>
        <dbReference type="Proteomes" id="UP000254069"/>
    </source>
</evidence>
<dbReference type="AlphaFoldDB" id="A0A2T3GXJ3"/>
<dbReference type="SUPFAM" id="SSF101744">
    <property type="entry name" value="Rof/RNase P subunit-like"/>
    <property type="match status" value="1"/>
</dbReference>
<keyword evidence="3" id="KW-1185">Reference proteome</keyword>
<dbReference type="InterPro" id="IPR038626">
    <property type="entry name" value="Rof-like_sf"/>
</dbReference>
<proteinExistence type="predicted"/>
<gene>
    <name evidence="2" type="primary">rof</name>
    <name evidence="1" type="synonym">rofA</name>
    <name evidence="2" type="ORF">NCTC10738_01280</name>
    <name evidence="1" type="ORF">TUM17379_03370</name>
</gene>
<evidence type="ECO:0000313" key="2">
    <source>
        <dbReference type="EMBL" id="SUI57470.1"/>
    </source>
</evidence>
<evidence type="ECO:0000313" key="1">
    <source>
        <dbReference type="EMBL" id="BCV43319.1"/>
    </source>
</evidence>
<dbReference type="KEGG" id="salg:BS332_09190"/>
<dbReference type="Pfam" id="PF07073">
    <property type="entry name" value="ROF"/>
    <property type="match status" value="1"/>
</dbReference>
<dbReference type="Proteomes" id="UP000825078">
    <property type="component" value="Chromosome"/>
</dbReference>
<sequence>MKPYQAIDCGRYDYLELACIRGYPLKIELLQGEILHGKALITETRPDKSEWLLVQTATSNRAIRMDQLLAITPEQEGAEFGRVLIASAGCEI</sequence>
<dbReference type="Gene3D" id="2.30.30.400">
    <property type="entry name" value="Rof-like"/>
    <property type="match status" value="1"/>
</dbReference>
<dbReference type="EMBL" id="AP024613">
    <property type="protein sequence ID" value="BCV43319.1"/>
    <property type="molecule type" value="Genomic_DNA"/>
</dbReference>
<dbReference type="Proteomes" id="UP000254069">
    <property type="component" value="Unassembled WGS sequence"/>
</dbReference>
<dbReference type="InterPro" id="IPR023534">
    <property type="entry name" value="Rof/RNase_P-like"/>
</dbReference>
<dbReference type="InterPro" id="IPR009778">
    <property type="entry name" value="ROF"/>
</dbReference>